<dbReference type="STRING" id="1869.MB27_21250"/>
<sequence length="364" mass="41518">MPRRVFVHIGAPKTGSTFVQNMLFDNAGRLERIGIHLPVSFAAQDQAMTDLREVPWRDPQLYWTWERMLEKVRRCPGDVILTSEGFGGATTEQARRAVESLLPAEVHVVVAARDLWRTLPSMWQQSIRARSTWSFEEFLGRVETGRYEGFWEHYTANRMFFRWGDLVPAAQRHLITVPPPGAPHDLLWRRFAGVVGIPDGVCEETAPVANPSLGAPEIEVLRRVNGALGELYPHRMPYQRVVQHHLIKAVLQKRDNHVRFGVGLNRAEWVTELAEQQIKELRDYPCHIVGELDELRPTAMTDSRSPDELPEREILGAAIETIVGMIRHADHLQQQLPEEVPGVLTKLQNRAGRVKRGLKRRVMG</sequence>
<dbReference type="Gene3D" id="3.40.50.300">
    <property type="entry name" value="P-loop containing nucleotide triphosphate hydrolases"/>
    <property type="match status" value="1"/>
</dbReference>
<dbReference type="Proteomes" id="UP000054537">
    <property type="component" value="Unassembled WGS sequence"/>
</dbReference>
<dbReference type="SUPFAM" id="SSF52540">
    <property type="entry name" value="P-loop containing nucleoside triphosphate hydrolases"/>
    <property type="match status" value="1"/>
</dbReference>
<organism evidence="1 2">
    <name type="scientific">Actinoplanes utahensis</name>
    <dbReference type="NCBI Taxonomy" id="1869"/>
    <lineage>
        <taxon>Bacteria</taxon>
        <taxon>Bacillati</taxon>
        <taxon>Actinomycetota</taxon>
        <taxon>Actinomycetes</taxon>
        <taxon>Micromonosporales</taxon>
        <taxon>Micromonosporaceae</taxon>
        <taxon>Actinoplanes</taxon>
    </lineage>
</organism>
<dbReference type="InterPro" id="IPR027417">
    <property type="entry name" value="P-loop_NTPase"/>
</dbReference>
<comment type="caution">
    <text evidence="1">The sequence shown here is derived from an EMBL/GenBank/DDBJ whole genome shotgun (WGS) entry which is preliminary data.</text>
</comment>
<accession>A0A0A6UN53</accession>
<protein>
    <recommendedName>
        <fullName evidence="3">Sulfotransferase family protein</fullName>
    </recommendedName>
</protein>
<keyword evidence="2" id="KW-1185">Reference proteome</keyword>
<evidence type="ECO:0000313" key="1">
    <source>
        <dbReference type="EMBL" id="KHD75744.1"/>
    </source>
</evidence>
<dbReference type="EMBL" id="JRTT01000024">
    <property type="protein sequence ID" value="KHD75744.1"/>
    <property type="molecule type" value="Genomic_DNA"/>
</dbReference>
<dbReference type="AlphaFoldDB" id="A0A0A6UN53"/>
<evidence type="ECO:0000313" key="2">
    <source>
        <dbReference type="Proteomes" id="UP000054537"/>
    </source>
</evidence>
<reference evidence="1 2" key="1">
    <citation type="submission" date="2014-10" db="EMBL/GenBank/DDBJ databases">
        <title>Draft genome sequence of Actinoplanes utahensis NRRL 12052.</title>
        <authorList>
            <person name="Velasco-Bucheli B."/>
            <person name="del Cerro C."/>
            <person name="Hormigo D."/>
            <person name="Garcia J.L."/>
            <person name="Acebal C."/>
            <person name="Arroyo M."/>
            <person name="de la Mata I."/>
        </authorList>
    </citation>
    <scope>NUCLEOTIDE SEQUENCE [LARGE SCALE GENOMIC DNA]</scope>
    <source>
        <strain evidence="1 2">NRRL 12052</strain>
    </source>
</reference>
<gene>
    <name evidence="1" type="ORF">MB27_21250</name>
</gene>
<proteinExistence type="predicted"/>
<dbReference type="OrthoDB" id="5144031at2"/>
<name>A0A0A6UN53_ACTUT</name>
<evidence type="ECO:0008006" key="3">
    <source>
        <dbReference type="Google" id="ProtNLM"/>
    </source>
</evidence>
<dbReference type="RefSeq" id="WP_043526880.1">
    <property type="nucleotide sequence ID" value="NZ_BAABKU010000030.1"/>
</dbReference>
<dbReference type="eggNOG" id="ENOG502ZN3G">
    <property type="taxonomic scope" value="Bacteria"/>
</dbReference>